<name>A0ABS1MVE3_9ACTN</name>
<feature type="domain" description="Major facilitator superfamily (MFS) profile" evidence="8">
    <location>
        <begin position="4"/>
        <end position="379"/>
    </location>
</feature>
<dbReference type="RefSeq" id="WP_201806470.1">
    <property type="nucleotide sequence ID" value="NZ_JAERRI010000010.1"/>
</dbReference>
<feature type="transmembrane region" description="Helical" evidence="7">
    <location>
        <begin position="69"/>
        <end position="87"/>
    </location>
</feature>
<dbReference type="Proteomes" id="UP000629371">
    <property type="component" value="Unassembled WGS sequence"/>
</dbReference>
<evidence type="ECO:0000256" key="1">
    <source>
        <dbReference type="ARBA" id="ARBA00004651"/>
    </source>
</evidence>
<dbReference type="PANTHER" id="PTHR43124">
    <property type="entry name" value="PURINE EFFLUX PUMP PBUE"/>
    <property type="match status" value="1"/>
</dbReference>
<feature type="transmembrane region" description="Helical" evidence="7">
    <location>
        <begin position="99"/>
        <end position="120"/>
    </location>
</feature>
<evidence type="ECO:0000256" key="2">
    <source>
        <dbReference type="ARBA" id="ARBA00022475"/>
    </source>
</evidence>
<comment type="caution">
    <text evidence="9">The sequence shown here is derived from an EMBL/GenBank/DDBJ whole genome shotgun (WGS) entry which is preliminary data.</text>
</comment>
<evidence type="ECO:0000256" key="5">
    <source>
        <dbReference type="ARBA" id="ARBA00023136"/>
    </source>
</evidence>
<dbReference type="Gene3D" id="1.20.1250.20">
    <property type="entry name" value="MFS general substrate transporter like domains"/>
    <property type="match status" value="2"/>
</dbReference>
<evidence type="ECO:0000313" key="9">
    <source>
        <dbReference type="EMBL" id="MBL1091743.1"/>
    </source>
</evidence>
<organism evidence="9 10">
    <name type="scientific">Streptomyces siderophoricus</name>
    <dbReference type="NCBI Taxonomy" id="2802281"/>
    <lineage>
        <taxon>Bacteria</taxon>
        <taxon>Bacillati</taxon>
        <taxon>Actinomycetota</taxon>
        <taxon>Actinomycetes</taxon>
        <taxon>Kitasatosporales</taxon>
        <taxon>Streptomycetaceae</taxon>
        <taxon>Streptomyces</taxon>
    </lineage>
</organism>
<dbReference type="InterPro" id="IPR050189">
    <property type="entry name" value="MFS_Efflux_Transporters"/>
</dbReference>
<feature type="transmembrane region" description="Helical" evidence="7">
    <location>
        <begin position="234"/>
        <end position="255"/>
    </location>
</feature>
<evidence type="ECO:0000313" key="10">
    <source>
        <dbReference type="Proteomes" id="UP000629371"/>
    </source>
</evidence>
<keyword evidence="2" id="KW-1003">Cell membrane</keyword>
<dbReference type="SUPFAM" id="SSF103473">
    <property type="entry name" value="MFS general substrate transporter"/>
    <property type="match status" value="1"/>
</dbReference>
<dbReference type="InterPro" id="IPR036259">
    <property type="entry name" value="MFS_trans_sf"/>
</dbReference>
<feature type="transmembrane region" description="Helical" evidence="7">
    <location>
        <begin position="357"/>
        <end position="374"/>
    </location>
</feature>
<keyword evidence="10" id="KW-1185">Reference proteome</keyword>
<feature type="transmembrane region" description="Helical" evidence="7">
    <location>
        <begin position="291"/>
        <end position="309"/>
    </location>
</feature>
<keyword evidence="5 7" id="KW-0472">Membrane</keyword>
<feature type="transmembrane region" description="Helical" evidence="7">
    <location>
        <begin position="158"/>
        <end position="179"/>
    </location>
</feature>
<protein>
    <submittedName>
        <fullName evidence="9">MFS transporter</fullName>
    </submittedName>
</protein>
<dbReference type="InterPro" id="IPR020846">
    <property type="entry name" value="MFS_dom"/>
</dbReference>
<feature type="transmembrane region" description="Helical" evidence="7">
    <location>
        <begin position="200"/>
        <end position="222"/>
    </location>
</feature>
<feature type="compositionally biased region" description="Basic and acidic residues" evidence="6">
    <location>
        <begin position="396"/>
        <end position="405"/>
    </location>
</feature>
<evidence type="ECO:0000259" key="8">
    <source>
        <dbReference type="PROSITE" id="PS50850"/>
    </source>
</evidence>
<dbReference type="PROSITE" id="PS50850">
    <property type="entry name" value="MFS"/>
    <property type="match status" value="1"/>
</dbReference>
<evidence type="ECO:0000256" key="7">
    <source>
        <dbReference type="SAM" id="Phobius"/>
    </source>
</evidence>
<feature type="transmembrane region" description="Helical" evidence="7">
    <location>
        <begin position="267"/>
        <end position="285"/>
    </location>
</feature>
<feature type="transmembrane region" description="Helical" evidence="7">
    <location>
        <begin position="42"/>
        <end position="62"/>
    </location>
</feature>
<feature type="transmembrane region" description="Helical" evidence="7">
    <location>
        <begin position="132"/>
        <end position="152"/>
    </location>
</feature>
<feature type="transmembrane region" description="Helical" evidence="7">
    <location>
        <begin position="330"/>
        <end position="351"/>
    </location>
</feature>
<dbReference type="EMBL" id="JAERRI010000010">
    <property type="protein sequence ID" value="MBL1091743.1"/>
    <property type="molecule type" value="Genomic_DNA"/>
</dbReference>
<dbReference type="Pfam" id="PF07690">
    <property type="entry name" value="MFS_1"/>
    <property type="match status" value="1"/>
</dbReference>
<proteinExistence type="predicted"/>
<evidence type="ECO:0000256" key="3">
    <source>
        <dbReference type="ARBA" id="ARBA00022692"/>
    </source>
</evidence>
<dbReference type="CDD" id="cd17324">
    <property type="entry name" value="MFS_NepI_like"/>
    <property type="match status" value="1"/>
</dbReference>
<evidence type="ECO:0000256" key="4">
    <source>
        <dbReference type="ARBA" id="ARBA00022989"/>
    </source>
</evidence>
<keyword evidence="4 7" id="KW-1133">Transmembrane helix</keyword>
<accession>A0ABS1MVE3</accession>
<feature type="region of interest" description="Disordered" evidence="6">
    <location>
        <begin position="381"/>
        <end position="427"/>
    </location>
</feature>
<reference evidence="9 10" key="1">
    <citation type="submission" date="2021-01" db="EMBL/GenBank/DDBJ databases">
        <title>WGS of actinomycetes isolated from Thailand.</title>
        <authorList>
            <person name="Thawai C."/>
        </authorList>
    </citation>
    <scope>NUCLEOTIDE SEQUENCE [LARGE SCALE GENOMIC DNA]</scope>
    <source>
        <strain evidence="9 10">CH9-7</strain>
    </source>
</reference>
<gene>
    <name evidence="9" type="ORF">JK360_20475</name>
</gene>
<keyword evidence="3 7" id="KW-0812">Transmembrane</keyword>
<comment type="subcellular location">
    <subcellularLocation>
        <location evidence="1">Cell membrane</location>
        <topology evidence="1">Multi-pass membrane protein</topology>
    </subcellularLocation>
</comment>
<dbReference type="PANTHER" id="PTHR43124:SF3">
    <property type="entry name" value="CHLORAMPHENICOL EFFLUX PUMP RV0191"/>
    <property type="match status" value="1"/>
</dbReference>
<sequence length="427" mass="43447">MPLALAALTLAAFGIGTTEFVVMGLLPTIAHSLNVSIPHAGYLVSAYALGVVVGAPLLTLAARRLPAKTTLLWLMGLFTVGNVTTALAPNEPVMLVTRFVAGLPHGAFFGVGAVVAAGMVPAGRTAKAVSMMFLGLALANIAGVPLGTYLGTTLGWRSAFVVVALVGVLSLSAIALMIPRQQKAAPNGVRAELAAFRRRDVWCALGIVTVGFASIFTVYSYVAPLLTEASGFTSASVSYLLVLLGVGMTVGNVLGGRAADRALVPSLYTALASLTVVLVLFALAAPMKVPAAIGLFAAGVAGFSLGPIMQTYVMSKAPDHASLVSASVQSAFNIANSLGAYLGGLVISAGLGYTSPVWLGALLALAGLVLAVVITTTTRRGQATVTPSVPPQPQPNHREGRERTRQAAPGIGCDSNGGPIRRADPAA</sequence>
<dbReference type="InterPro" id="IPR011701">
    <property type="entry name" value="MFS"/>
</dbReference>
<evidence type="ECO:0000256" key="6">
    <source>
        <dbReference type="SAM" id="MobiDB-lite"/>
    </source>
</evidence>